<dbReference type="PROSITE" id="PS51257">
    <property type="entry name" value="PROKAR_LIPOPROTEIN"/>
    <property type="match status" value="1"/>
</dbReference>
<proteinExistence type="predicted"/>
<feature type="domain" description="DUF1587" evidence="1">
    <location>
        <begin position="124"/>
        <end position="186"/>
    </location>
</feature>
<accession>A0A382FDC2</accession>
<evidence type="ECO:0000313" key="2">
    <source>
        <dbReference type="EMBL" id="SVB61108.1"/>
    </source>
</evidence>
<dbReference type="EMBL" id="UINC01049391">
    <property type="protein sequence ID" value="SVB61108.1"/>
    <property type="molecule type" value="Genomic_DNA"/>
</dbReference>
<organism evidence="2">
    <name type="scientific">marine metagenome</name>
    <dbReference type="NCBI Taxonomy" id="408172"/>
    <lineage>
        <taxon>unclassified sequences</taxon>
        <taxon>metagenomes</taxon>
        <taxon>ecological metagenomes</taxon>
    </lineage>
</organism>
<reference evidence="2" key="1">
    <citation type="submission" date="2018-05" db="EMBL/GenBank/DDBJ databases">
        <authorList>
            <person name="Lanie J.A."/>
            <person name="Ng W.-L."/>
            <person name="Kazmierczak K.M."/>
            <person name="Andrzejewski T.M."/>
            <person name="Davidsen T.M."/>
            <person name="Wayne K.J."/>
            <person name="Tettelin H."/>
            <person name="Glass J.I."/>
            <person name="Rusch D."/>
            <person name="Podicherti R."/>
            <person name="Tsui H.-C.T."/>
            <person name="Winkler M.E."/>
        </authorList>
    </citation>
    <scope>NUCLEOTIDE SEQUENCE</scope>
</reference>
<evidence type="ECO:0000259" key="1">
    <source>
        <dbReference type="Pfam" id="PF07626"/>
    </source>
</evidence>
<gene>
    <name evidence="2" type="ORF">METZ01_LOCUS213962</name>
</gene>
<sequence length="361" mass="40100">MSRLQSLTSLLVGMQLLFGCASERVVAQEAWQQNLLERYCVGCHNEQLETGGLALDRHDVTQVAAEPAVWETVVRKLRAGAMPPAPRPRPDGVTYERFIRYLETELDRNAVAEINPGRTEAFHRLNRTEYHNAVRDLLGLEIDVSALLPADGASYGFDNIAGVLGVSPTLLERYLAAARKISRIAVGSPVASATTETFRVTNDLSQDYWVEGMPFGTRGGARFQYNFPQDGDYVVRVTLARGTGGALAAFDVPHTLEVSLDNEIVQSYTVGEAPPADVPREAAAYRDWRASQREVDRNWEFRVPVRAGPGDIQVTFARRTWAYPESVREPYLRPYTAVDTRHQPYLGQVTITGPYDTNDAA</sequence>
<dbReference type="InterPro" id="IPR013036">
    <property type="entry name" value="DUF1587"/>
</dbReference>
<feature type="non-terminal residue" evidence="2">
    <location>
        <position position="361"/>
    </location>
</feature>
<protein>
    <recommendedName>
        <fullName evidence="1">DUF1587 domain-containing protein</fullName>
    </recommendedName>
</protein>
<dbReference type="AlphaFoldDB" id="A0A382FDC2"/>
<name>A0A382FDC2_9ZZZZ</name>
<dbReference type="Pfam" id="PF07626">
    <property type="entry name" value="PSD3"/>
    <property type="match status" value="1"/>
</dbReference>